<evidence type="ECO:0008006" key="15">
    <source>
        <dbReference type="Google" id="ProtNLM"/>
    </source>
</evidence>
<dbReference type="InterPro" id="IPR049808">
    <property type="entry name" value="CONSTANS-like_Bbox1"/>
</dbReference>
<evidence type="ECO:0000256" key="2">
    <source>
        <dbReference type="ARBA" id="ARBA00010024"/>
    </source>
</evidence>
<dbReference type="CDD" id="cd19821">
    <property type="entry name" value="Bbox1_BBX-like"/>
    <property type="match status" value="1"/>
</dbReference>
<dbReference type="OrthoDB" id="153872at2759"/>
<dbReference type="InterPro" id="IPR010402">
    <property type="entry name" value="CCT_domain"/>
</dbReference>
<organism evidence="13 14">
    <name type="scientific">Ziziphus jujuba var. spinosa</name>
    <dbReference type="NCBI Taxonomy" id="714518"/>
    <lineage>
        <taxon>Eukaryota</taxon>
        <taxon>Viridiplantae</taxon>
        <taxon>Streptophyta</taxon>
        <taxon>Embryophyta</taxon>
        <taxon>Tracheophyta</taxon>
        <taxon>Spermatophyta</taxon>
        <taxon>Magnoliopsida</taxon>
        <taxon>eudicotyledons</taxon>
        <taxon>Gunneridae</taxon>
        <taxon>Pentapetalae</taxon>
        <taxon>rosids</taxon>
        <taxon>fabids</taxon>
        <taxon>Rosales</taxon>
        <taxon>Rhamnaceae</taxon>
        <taxon>Paliureae</taxon>
        <taxon>Ziziphus</taxon>
    </lineage>
</organism>
<accession>A0A978UPM9</accession>
<keyword evidence="7 9" id="KW-0539">Nucleus</keyword>
<evidence type="ECO:0000313" key="14">
    <source>
        <dbReference type="Proteomes" id="UP000813462"/>
    </source>
</evidence>
<gene>
    <name evidence="13" type="ORF">FEM48_Zijuj10G0171100</name>
</gene>
<proteinExistence type="inferred from homology"/>
<evidence type="ECO:0000256" key="6">
    <source>
        <dbReference type="ARBA" id="ARBA00022833"/>
    </source>
</evidence>
<dbReference type="SMR" id="A0A978UPM9"/>
<comment type="subcellular location">
    <subcellularLocation>
        <location evidence="1 9">Nucleus</location>
    </subcellularLocation>
</comment>
<feature type="domain" description="B box-type" evidence="11">
    <location>
        <begin position="52"/>
        <end position="99"/>
    </location>
</feature>
<evidence type="ECO:0000256" key="1">
    <source>
        <dbReference type="ARBA" id="ARBA00004123"/>
    </source>
</evidence>
<feature type="region of interest" description="Disordered" evidence="10">
    <location>
        <begin position="220"/>
        <end position="244"/>
    </location>
</feature>
<dbReference type="GO" id="GO:0005634">
    <property type="term" value="C:nucleus"/>
    <property type="evidence" value="ECO:0007669"/>
    <property type="project" value="UniProtKB-SubCell"/>
</dbReference>
<dbReference type="PROSITE" id="PS51017">
    <property type="entry name" value="CCT"/>
    <property type="match status" value="1"/>
</dbReference>
<feature type="compositionally biased region" description="Polar residues" evidence="10">
    <location>
        <begin position="387"/>
        <end position="410"/>
    </location>
</feature>
<dbReference type="EMBL" id="JAEACU010000010">
    <property type="protein sequence ID" value="KAH7516781.1"/>
    <property type="molecule type" value="Genomic_DNA"/>
</dbReference>
<evidence type="ECO:0000256" key="10">
    <source>
        <dbReference type="SAM" id="MobiDB-lite"/>
    </source>
</evidence>
<sequence>MVNPKSRSAESVPCDFCSDQVAILYCRADSAKLCLFCDQQVHSANLLSRKHLRSQICDNCASEPVSVRCATDNLVLCQECDWDAHGTCSLSASHDRNPVDGFSGCPSALELASIWGFDIEDKKPARPDPPFPNWASPHDMLMPVDSSSWTYYKYKPDGVSLQVQDLIVPNENGFVFPNMGCGEVVMKKQSCTARCGKQKQVMYKQLVELLRRDLMANAAGGGDGGGGGEGNYQPGTPNRSGGCWQGNVEAIGLRNESNGDDGVNGLLTGSSGGAGVQQHLQQQTTPFTSLLMMPMPPHELKDGDGIVDGDMLWDTNPNGQSTQIWDFNLGRLREHEESGPMEVAYCSNDAGFMIKNFGELMKETSLTSSKILGDIYQINCPMGQDDMTFNNNGNNPTASQGPATSESNNLPIGRPSSGSGLVKEKGCSASKDVHFTEQSFLVRSDSLRTAAATKANVEVLAQNRGNAMQRYKEKKKTRRYDKHIRYESRKARADTRKRVKGRFVKATEAPDG</sequence>
<dbReference type="GO" id="GO:0006355">
    <property type="term" value="P:regulation of DNA-templated transcription"/>
    <property type="evidence" value="ECO:0007669"/>
    <property type="project" value="UniProtKB-ARBA"/>
</dbReference>
<dbReference type="AlphaFoldDB" id="A0A978UPM9"/>
<evidence type="ECO:0000256" key="5">
    <source>
        <dbReference type="ARBA" id="ARBA00022771"/>
    </source>
</evidence>
<protein>
    <recommendedName>
        <fullName evidence="15">Zinc finger protein CONSTANS-LIKE 15-like</fullName>
    </recommendedName>
</protein>
<dbReference type="PANTHER" id="PTHR31717">
    <property type="entry name" value="ZINC FINGER PROTEIN CONSTANS-LIKE 10"/>
    <property type="match status" value="1"/>
</dbReference>
<dbReference type="SMART" id="SM00336">
    <property type="entry name" value="BBOX"/>
    <property type="match status" value="2"/>
</dbReference>
<evidence type="ECO:0000256" key="7">
    <source>
        <dbReference type="ARBA" id="ARBA00023242"/>
    </source>
</evidence>
<evidence type="ECO:0000256" key="9">
    <source>
        <dbReference type="PROSITE-ProRule" id="PRU00357"/>
    </source>
</evidence>
<evidence type="ECO:0000259" key="12">
    <source>
        <dbReference type="PROSITE" id="PS51017"/>
    </source>
</evidence>
<feature type="region of interest" description="Disordered" evidence="10">
    <location>
        <begin position="387"/>
        <end position="425"/>
    </location>
</feature>
<keyword evidence="5 8" id="KW-0863">Zinc-finger</keyword>
<reference evidence="13" key="1">
    <citation type="journal article" date="2021" name="Front. Plant Sci.">
        <title>Chromosome-Scale Genome Assembly for Chinese Sour Jujube and Insights Into Its Genome Evolution and Domestication Signature.</title>
        <authorList>
            <person name="Shen L.-Y."/>
            <person name="Luo H."/>
            <person name="Wang X.-L."/>
            <person name="Wang X.-M."/>
            <person name="Qiu X.-J."/>
            <person name="Liu H."/>
            <person name="Zhou S.-S."/>
            <person name="Jia K.-H."/>
            <person name="Nie S."/>
            <person name="Bao Y.-T."/>
            <person name="Zhang R.-G."/>
            <person name="Yun Q.-Z."/>
            <person name="Chai Y.-H."/>
            <person name="Lu J.-Y."/>
            <person name="Li Y."/>
            <person name="Zhao S.-W."/>
            <person name="Mao J.-F."/>
            <person name="Jia S.-G."/>
            <person name="Mao Y.-M."/>
        </authorList>
    </citation>
    <scope>NUCLEOTIDE SEQUENCE</scope>
    <source>
        <strain evidence="13">AT0</strain>
        <tissue evidence="13">Leaf</tissue>
    </source>
</reference>
<comment type="caution">
    <text evidence="13">The sequence shown here is derived from an EMBL/GenBank/DDBJ whole genome shotgun (WGS) entry which is preliminary data.</text>
</comment>
<comment type="similarity">
    <text evidence="2">Belongs to the CONSTANS family.</text>
</comment>
<dbReference type="Proteomes" id="UP000813462">
    <property type="component" value="Unassembled WGS sequence"/>
</dbReference>
<name>A0A978UPM9_ZIZJJ</name>
<evidence type="ECO:0000313" key="13">
    <source>
        <dbReference type="EMBL" id="KAH7516781.1"/>
    </source>
</evidence>
<keyword evidence="6" id="KW-0862">Zinc</keyword>
<dbReference type="InterPro" id="IPR000315">
    <property type="entry name" value="Znf_B-box"/>
</dbReference>
<evidence type="ECO:0000256" key="3">
    <source>
        <dbReference type="ARBA" id="ARBA00022723"/>
    </source>
</evidence>
<dbReference type="Pfam" id="PF06203">
    <property type="entry name" value="CCT"/>
    <property type="match status" value="1"/>
</dbReference>
<evidence type="ECO:0000256" key="4">
    <source>
        <dbReference type="ARBA" id="ARBA00022737"/>
    </source>
</evidence>
<keyword evidence="4" id="KW-0677">Repeat</keyword>
<dbReference type="PANTHER" id="PTHR31717:SF45">
    <property type="entry name" value="ZINC FINGER PROTEIN CONSTANS-LIKE 14-RELATED"/>
    <property type="match status" value="1"/>
</dbReference>
<keyword evidence="3" id="KW-0479">Metal-binding</keyword>
<dbReference type="GO" id="GO:0008270">
    <property type="term" value="F:zinc ion binding"/>
    <property type="evidence" value="ECO:0007669"/>
    <property type="project" value="UniProtKB-KW"/>
</dbReference>
<feature type="compositionally biased region" description="Gly residues" evidence="10">
    <location>
        <begin position="220"/>
        <end position="230"/>
    </location>
</feature>
<dbReference type="PROSITE" id="PS50119">
    <property type="entry name" value="ZF_BBOX"/>
    <property type="match status" value="2"/>
</dbReference>
<evidence type="ECO:0000259" key="11">
    <source>
        <dbReference type="PROSITE" id="PS50119"/>
    </source>
</evidence>
<feature type="domain" description="B box-type" evidence="11">
    <location>
        <begin position="9"/>
        <end position="56"/>
    </location>
</feature>
<evidence type="ECO:0000256" key="8">
    <source>
        <dbReference type="PROSITE-ProRule" id="PRU00024"/>
    </source>
</evidence>
<dbReference type="Pfam" id="PF00643">
    <property type="entry name" value="zf-B_box"/>
    <property type="match status" value="1"/>
</dbReference>
<feature type="domain" description="CCT" evidence="12">
    <location>
        <begin position="464"/>
        <end position="506"/>
    </location>
</feature>